<proteinExistence type="predicted"/>
<evidence type="ECO:0000313" key="4">
    <source>
        <dbReference type="Proteomes" id="UP000679179"/>
    </source>
</evidence>
<evidence type="ECO:0000259" key="2">
    <source>
        <dbReference type="Pfam" id="PF13556"/>
    </source>
</evidence>
<dbReference type="RefSeq" id="WP_212903567.1">
    <property type="nucleotide sequence ID" value="NZ_BOPZ01000010.1"/>
</dbReference>
<feature type="domain" description="Purine catabolism PurC-like" evidence="1">
    <location>
        <begin position="9"/>
        <end position="125"/>
    </location>
</feature>
<dbReference type="InterPro" id="IPR051448">
    <property type="entry name" value="CdaR-like_regulators"/>
</dbReference>
<dbReference type="InterPro" id="IPR025736">
    <property type="entry name" value="PucR_C-HTH_dom"/>
</dbReference>
<dbReference type="AlphaFoldDB" id="A0A919VG54"/>
<keyword evidence="4" id="KW-1185">Reference proteome</keyword>
<dbReference type="Gene3D" id="1.10.10.2840">
    <property type="entry name" value="PucR C-terminal helix-turn-helix domain"/>
    <property type="match status" value="1"/>
</dbReference>
<name>A0A919VG54_9CLOT</name>
<dbReference type="Pfam" id="PF07905">
    <property type="entry name" value="PucR"/>
    <property type="match status" value="1"/>
</dbReference>
<dbReference type="Proteomes" id="UP000679179">
    <property type="component" value="Unassembled WGS sequence"/>
</dbReference>
<gene>
    <name evidence="3" type="ORF">CPJCM30710_15130</name>
</gene>
<protein>
    <submittedName>
        <fullName evidence="3">Transcriptional regulator</fullName>
    </submittedName>
</protein>
<dbReference type="Pfam" id="PF13556">
    <property type="entry name" value="HTH_30"/>
    <property type="match status" value="1"/>
</dbReference>
<feature type="domain" description="PucR C-terminal helix-turn-helix" evidence="2">
    <location>
        <begin position="328"/>
        <end position="384"/>
    </location>
</feature>
<comment type="caution">
    <text evidence="3">The sequence shown here is derived from an EMBL/GenBank/DDBJ whole genome shotgun (WGS) entry which is preliminary data.</text>
</comment>
<evidence type="ECO:0000259" key="1">
    <source>
        <dbReference type="Pfam" id="PF07905"/>
    </source>
</evidence>
<organism evidence="3 4">
    <name type="scientific">Clostridium polyendosporum</name>
    <dbReference type="NCBI Taxonomy" id="69208"/>
    <lineage>
        <taxon>Bacteria</taxon>
        <taxon>Bacillati</taxon>
        <taxon>Bacillota</taxon>
        <taxon>Clostridia</taxon>
        <taxon>Eubacteriales</taxon>
        <taxon>Clostridiaceae</taxon>
        <taxon>Clostridium</taxon>
    </lineage>
</organism>
<dbReference type="EMBL" id="BOPZ01000010">
    <property type="protein sequence ID" value="GIM28847.1"/>
    <property type="molecule type" value="Genomic_DNA"/>
</dbReference>
<accession>A0A919VG54</accession>
<reference evidence="3" key="1">
    <citation type="submission" date="2021-03" db="EMBL/GenBank/DDBJ databases">
        <title>Taxonomic study of Clostridium polyendosporum from meadow-gley soil under rice.</title>
        <authorList>
            <person name="Kobayashi H."/>
            <person name="Tanizawa Y."/>
            <person name="Yagura M."/>
        </authorList>
    </citation>
    <scope>NUCLEOTIDE SEQUENCE</scope>
    <source>
        <strain evidence="3">JCM 30710</strain>
    </source>
</reference>
<dbReference type="InterPro" id="IPR012914">
    <property type="entry name" value="PucR_dom"/>
</dbReference>
<evidence type="ECO:0000313" key="3">
    <source>
        <dbReference type="EMBL" id="GIM28847.1"/>
    </source>
</evidence>
<dbReference type="InterPro" id="IPR042070">
    <property type="entry name" value="PucR_C-HTH_sf"/>
</dbReference>
<sequence>MAFLIRNIIEYNLLAGAKIVAGEKGINNEILWVNLMEILDALDSLQKGELLITTGYKIDNEDQYKDIILRLKNRGLCGIAIQTGYYIDEIPQYIKDAANKYDFPVIELPPNLTFSHIMHVLLENINLQLNLHNDSDFINLRNKLNHIVHNTNNSINKMVQSKSDSNSNVYLFLASASYINNLRASSIILESIDKIKAYFISRSNEVEIEFSGEQILFIVSLKEDVLFQDVTYDISKILNTISEQFQINFLIGSSILQSIDNLLAAFNDAIASQQILKKIGVKKGICSYNDINLFKLFEIVHYSNYSTKFAYETLKPIIDYDMLHKSSYLETLKIYLANECNITDTANKLFIHRHTLKNRLNKIGELCGVNFKNYNSRMSFSIAIFIYDYFIT</sequence>
<dbReference type="PANTHER" id="PTHR33744">
    <property type="entry name" value="CARBOHYDRATE DIACID REGULATOR"/>
    <property type="match status" value="1"/>
</dbReference>